<proteinExistence type="predicted"/>
<feature type="compositionally biased region" description="Basic and acidic residues" evidence="2">
    <location>
        <begin position="101"/>
        <end position="113"/>
    </location>
</feature>
<keyword evidence="1" id="KW-0175">Coiled coil</keyword>
<feature type="region of interest" description="Disordered" evidence="2">
    <location>
        <begin position="18"/>
        <end position="49"/>
    </location>
</feature>
<gene>
    <name evidence="3" type="ORF">Taro_017369</name>
</gene>
<dbReference type="EMBL" id="NMUH01000790">
    <property type="protein sequence ID" value="MQL84845.1"/>
    <property type="molecule type" value="Genomic_DNA"/>
</dbReference>
<feature type="compositionally biased region" description="Polar residues" evidence="2">
    <location>
        <begin position="196"/>
        <end position="207"/>
    </location>
</feature>
<name>A0A843UMX1_COLES</name>
<comment type="caution">
    <text evidence="3">The sequence shown here is derived from an EMBL/GenBank/DDBJ whole genome shotgun (WGS) entry which is preliminary data.</text>
</comment>
<sequence>MDAYFSDMHTQQTLKFRGQASPAIGEMSPTAIRPSHHPSDFPRVLDPHNSPSFGARSVFLHRQELGVKASCRQDLQSTSSDLAVQLLERPDTAAKRGGAPAREDEPRREERAEQQAPAPQGPVLPPPLPVDYGVFMQGLTQAHTQAVLQAQLDAQEGEMQQYLEEKKASQKRPAAMFQQQDKKKAVYQAPQRLVTTSSAQVPSQRSPSVKKECPHCMKTHGLVGDPTSLEETVESDSERGE</sequence>
<evidence type="ECO:0000313" key="3">
    <source>
        <dbReference type="EMBL" id="MQL84845.1"/>
    </source>
</evidence>
<feature type="compositionally biased region" description="Basic and acidic residues" evidence="2">
    <location>
        <begin position="37"/>
        <end position="46"/>
    </location>
</feature>
<evidence type="ECO:0000313" key="4">
    <source>
        <dbReference type="Proteomes" id="UP000652761"/>
    </source>
</evidence>
<organism evidence="3 4">
    <name type="scientific">Colocasia esculenta</name>
    <name type="common">Wild taro</name>
    <name type="synonym">Arum esculentum</name>
    <dbReference type="NCBI Taxonomy" id="4460"/>
    <lineage>
        <taxon>Eukaryota</taxon>
        <taxon>Viridiplantae</taxon>
        <taxon>Streptophyta</taxon>
        <taxon>Embryophyta</taxon>
        <taxon>Tracheophyta</taxon>
        <taxon>Spermatophyta</taxon>
        <taxon>Magnoliopsida</taxon>
        <taxon>Liliopsida</taxon>
        <taxon>Araceae</taxon>
        <taxon>Aroideae</taxon>
        <taxon>Colocasieae</taxon>
        <taxon>Colocasia</taxon>
    </lineage>
</organism>
<dbReference type="AlphaFoldDB" id="A0A843UMX1"/>
<evidence type="ECO:0000256" key="2">
    <source>
        <dbReference type="SAM" id="MobiDB-lite"/>
    </source>
</evidence>
<dbReference type="OrthoDB" id="786614at2759"/>
<evidence type="ECO:0000256" key="1">
    <source>
        <dbReference type="SAM" id="Coils"/>
    </source>
</evidence>
<accession>A0A843UMX1</accession>
<feature type="compositionally biased region" description="Pro residues" evidence="2">
    <location>
        <begin position="119"/>
        <end position="129"/>
    </location>
</feature>
<feature type="region of interest" description="Disordered" evidence="2">
    <location>
        <begin position="196"/>
        <end position="241"/>
    </location>
</feature>
<feature type="region of interest" description="Disordered" evidence="2">
    <location>
        <begin position="87"/>
        <end position="129"/>
    </location>
</feature>
<protein>
    <submittedName>
        <fullName evidence="3">Uncharacterized protein</fullName>
    </submittedName>
</protein>
<feature type="coiled-coil region" evidence="1">
    <location>
        <begin position="145"/>
        <end position="172"/>
    </location>
</feature>
<keyword evidence="4" id="KW-1185">Reference proteome</keyword>
<dbReference type="Proteomes" id="UP000652761">
    <property type="component" value="Unassembled WGS sequence"/>
</dbReference>
<reference evidence="3" key="1">
    <citation type="submission" date="2017-07" db="EMBL/GenBank/DDBJ databases">
        <title>Taro Niue Genome Assembly and Annotation.</title>
        <authorList>
            <person name="Atibalentja N."/>
            <person name="Keating K."/>
            <person name="Fields C.J."/>
        </authorList>
    </citation>
    <scope>NUCLEOTIDE SEQUENCE</scope>
    <source>
        <strain evidence="3">Niue_2</strain>
        <tissue evidence="3">Leaf</tissue>
    </source>
</reference>